<proteinExistence type="predicted"/>
<dbReference type="EMBL" id="JARQAI010000026">
    <property type="protein sequence ID" value="MDT2738032.1"/>
    <property type="molecule type" value="Genomic_DNA"/>
</dbReference>
<dbReference type="InterPro" id="IPR046286">
    <property type="entry name" value="DUF6323"/>
</dbReference>
<dbReference type="Proteomes" id="UP001180842">
    <property type="component" value="Unassembled WGS sequence"/>
</dbReference>
<dbReference type="Pfam" id="PF19848">
    <property type="entry name" value="DUF6323"/>
    <property type="match status" value="1"/>
</dbReference>
<evidence type="ECO:0000313" key="2">
    <source>
        <dbReference type="Proteomes" id="UP001180842"/>
    </source>
</evidence>
<gene>
    <name evidence="1" type="ORF">P7H00_13015</name>
</gene>
<comment type="caution">
    <text evidence="1">The sequence shown here is derived from an EMBL/GenBank/DDBJ whole genome shotgun (WGS) entry which is preliminary data.</text>
</comment>
<dbReference type="RefSeq" id="WP_311797499.1">
    <property type="nucleotide sequence ID" value="NZ_JARQAI010000026.1"/>
</dbReference>
<name>A0AAE4L782_9ENTE</name>
<reference evidence="1" key="1">
    <citation type="submission" date="2023-03" db="EMBL/GenBank/DDBJ databases">
        <authorList>
            <person name="Shen W."/>
            <person name="Cai J."/>
        </authorList>
    </citation>
    <scope>NUCLEOTIDE SEQUENCE</scope>
    <source>
        <strain evidence="1">P69-2</strain>
    </source>
</reference>
<accession>A0AAE4L782</accession>
<protein>
    <submittedName>
        <fullName evidence="1">DUF6323 family protein</fullName>
    </submittedName>
</protein>
<organism evidence="1 2">
    <name type="scientific">Enterococcus pseudoavium</name>
    <dbReference type="NCBI Taxonomy" id="44007"/>
    <lineage>
        <taxon>Bacteria</taxon>
        <taxon>Bacillati</taxon>
        <taxon>Bacillota</taxon>
        <taxon>Bacilli</taxon>
        <taxon>Lactobacillales</taxon>
        <taxon>Enterococcaceae</taxon>
        <taxon>Enterococcus</taxon>
    </lineage>
</organism>
<evidence type="ECO:0000313" key="1">
    <source>
        <dbReference type="EMBL" id="MDT2738032.1"/>
    </source>
</evidence>
<dbReference type="AlphaFoldDB" id="A0AAE4L782"/>
<sequence>MVNYEALLFNEEDKQQLVQKVNQVLRLNGQSFTLTIADVEQILDSREQAMLDHHLIDFSLNNSVHFMEGIAKRRGMSKSEYLNIVEVLQESFYYLHSIHPAEDERLWEIIWRLYEKFDGNLEYIQGYIEDFPGSKGDE</sequence>